<evidence type="ECO:0000256" key="1">
    <source>
        <dbReference type="SAM" id="Phobius"/>
    </source>
</evidence>
<sequence>MPGLAVPTWDPETALLIGVILLEAVALYAGYGGLERLFGPYLMDLLVGGESSAQ</sequence>
<name>A0A8J7RCW3_9EURY</name>
<dbReference type="OrthoDB" id="255777at2157"/>
<evidence type="ECO:0000313" key="3">
    <source>
        <dbReference type="Proteomes" id="UP000770586"/>
    </source>
</evidence>
<gene>
    <name evidence="2" type="ORF">J2744_001397</name>
</gene>
<comment type="caution">
    <text evidence="2">The sequence shown here is derived from an EMBL/GenBank/DDBJ whole genome shotgun (WGS) entry which is preliminary data.</text>
</comment>
<accession>A0A8J7RCW3</accession>
<dbReference type="Proteomes" id="UP000770586">
    <property type="component" value="Unassembled WGS sequence"/>
</dbReference>
<feature type="transmembrane region" description="Helical" evidence="1">
    <location>
        <begin position="14"/>
        <end position="34"/>
    </location>
</feature>
<dbReference type="AlphaFoldDB" id="A0A8J7RCW3"/>
<dbReference type="InterPro" id="IPR055934">
    <property type="entry name" value="DUF7512"/>
</dbReference>
<keyword evidence="1" id="KW-0812">Transmembrane</keyword>
<dbReference type="Pfam" id="PF24352">
    <property type="entry name" value="DUF7512"/>
    <property type="match status" value="1"/>
</dbReference>
<reference evidence="2 3" key="1">
    <citation type="submission" date="2021-03" db="EMBL/GenBank/DDBJ databases">
        <title>Genomic Encyclopedia of Type Strains, Phase IV (KMG-IV): sequencing the most valuable type-strain genomes for metagenomic binning, comparative biology and taxonomic classification.</title>
        <authorList>
            <person name="Goeker M."/>
        </authorList>
    </citation>
    <scope>NUCLEOTIDE SEQUENCE [LARGE SCALE GENOMIC DNA]</scope>
    <source>
        <strain evidence="2 3">DSM 12287</strain>
    </source>
</reference>
<protein>
    <submittedName>
        <fullName evidence="2">Uncharacterized protein</fullName>
    </submittedName>
</protein>
<keyword evidence="1" id="KW-0472">Membrane</keyword>
<keyword evidence="1" id="KW-1133">Transmembrane helix</keyword>
<evidence type="ECO:0000313" key="2">
    <source>
        <dbReference type="EMBL" id="MBP1901721.1"/>
    </source>
</evidence>
<dbReference type="EMBL" id="JAGGKE010000004">
    <property type="protein sequence ID" value="MBP1901721.1"/>
    <property type="molecule type" value="Genomic_DNA"/>
</dbReference>
<proteinExistence type="predicted"/>
<dbReference type="RefSeq" id="WP_209545984.1">
    <property type="nucleotide sequence ID" value="NZ_BAAADX010000004.1"/>
</dbReference>
<keyword evidence="3" id="KW-1185">Reference proteome</keyword>
<organism evidence="2 3">
    <name type="scientific">Halorubrum trapanicum</name>
    <dbReference type="NCBI Taxonomy" id="29284"/>
    <lineage>
        <taxon>Archaea</taxon>
        <taxon>Methanobacteriati</taxon>
        <taxon>Methanobacteriota</taxon>
        <taxon>Stenosarchaea group</taxon>
        <taxon>Halobacteria</taxon>
        <taxon>Halobacteriales</taxon>
        <taxon>Haloferacaceae</taxon>
        <taxon>Halorubrum</taxon>
    </lineage>
</organism>